<evidence type="ECO:0000256" key="9">
    <source>
        <dbReference type="ARBA" id="ARBA00023273"/>
    </source>
</evidence>
<feature type="coiled-coil region" evidence="10">
    <location>
        <begin position="382"/>
        <end position="409"/>
    </location>
</feature>
<evidence type="ECO:0000256" key="3">
    <source>
        <dbReference type="ARBA" id="ARBA00009071"/>
    </source>
</evidence>
<sequence>MEDQNEYHSSIGLSKNKRNSLNESVRTYSSRYAFKQVFELGRKKTVNAKENETKGRLLKSIDAIRILSAYNEALRRAEIVTALPFMIENISVLRFAFGPELIEAIERHCRIQSAYKDTRHRLEHLISSRAKVVERIQMLKASAEDHQQASILNLNYPKQSLFDYIDSINMEAAMMVDGEEEEEEDGEEPSAETRDMLNVKSTDQPGILKLIPETMDDKPSYQASESDAQDSNTAGDNGDIALSELSDVTVINDDSQESSTKNMERRYTKLSFRSAETLTKTDMMDLEITLSIYEPQIEELIKQLAQISRKVVHSIKNVLRLFTTNPMASKTLGKYTIVRNPRSVELLELMRELGGILKSRLLVSPEEEKTRMEYLDSVYKREERTKKYIAMLEDELQTARSEMDDEFQAKLETIENLKTDIMQIEAFSNENIRRTLGNAEKIEFNCSKNSEQRTRMVREDIAALQSKMEEISKTHRADEASLRTDKYKLETELETLIKKYDTEMGNKMDEFEKLEIIYCEERKILADTEDRFAELEKEYMALMDERLLARRKQEWNLREDKRFLTQVITIQSFWRSYVVRKAIQKELKRLAKEEKKREKLLKALEKKKQAAKSPTEP</sequence>
<dbReference type="OrthoDB" id="536093at2759"/>
<evidence type="ECO:0000256" key="4">
    <source>
        <dbReference type="ARBA" id="ARBA00021752"/>
    </source>
</evidence>
<dbReference type="Proteomes" id="UP001165740">
    <property type="component" value="Chromosome 12"/>
</dbReference>
<evidence type="ECO:0000256" key="10">
    <source>
        <dbReference type="SAM" id="Coils"/>
    </source>
</evidence>
<feature type="coiled-coil region" evidence="10">
    <location>
        <begin position="525"/>
        <end position="552"/>
    </location>
</feature>
<comment type="function">
    <text evidence="1">Component of the nexin-dynein regulatory complex (N-DRC), a key regulator of ciliary/flagellar motility which maintains the alignment and integrity of the distal axoneme and regulates microtubule sliding in motile axonemes.</text>
</comment>
<organism evidence="12 13">
    <name type="scientific">Biomphalaria glabrata</name>
    <name type="common">Bloodfluke planorb</name>
    <name type="synonym">Freshwater snail</name>
    <dbReference type="NCBI Taxonomy" id="6526"/>
    <lineage>
        <taxon>Eukaryota</taxon>
        <taxon>Metazoa</taxon>
        <taxon>Spiralia</taxon>
        <taxon>Lophotrochozoa</taxon>
        <taxon>Mollusca</taxon>
        <taxon>Gastropoda</taxon>
        <taxon>Heterobranchia</taxon>
        <taxon>Euthyneura</taxon>
        <taxon>Panpulmonata</taxon>
        <taxon>Hygrophila</taxon>
        <taxon>Lymnaeoidea</taxon>
        <taxon>Planorbidae</taxon>
        <taxon>Biomphalaria</taxon>
    </lineage>
</organism>
<proteinExistence type="inferred from homology"/>
<dbReference type="PANTHER" id="PTHR31598:SF1">
    <property type="entry name" value="DYNEIN REGULATORY COMPLEX PROTEIN 10"/>
    <property type="match status" value="1"/>
</dbReference>
<dbReference type="GeneID" id="106073130"/>
<comment type="similarity">
    <text evidence="3">Belongs to the DRC10 family.</text>
</comment>
<evidence type="ECO:0000256" key="8">
    <source>
        <dbReference type="ARBA" id="ARBA00023212"/>
    </source>
</evidence>
<dbReference type="CDD" id="cd23767">
    <property type="entry name" value="IQCD"/>
    <property type="match status" value="1"/>
</dbReference>
<dbReference type="PROSITE" id="PS50096">
    <property type="entry name" value="IQ"/>
    <property type="match status" value="1"/>
</dbReference>
<keyword evidence="6" id="KW-0282">Flagellum</keyword>
<feature type="compositionally biased region" description="Polar residues" evidence="11">
    <location>
        <begin position="221"/>
        <end position="235"/>
    </location>
</feature>
<keyword evidence="9" id="KW-0966">Cell projection</keyword>
<name>A0A9W2YJV8_BIOGL</name>
<feature type="region of interest" description="Disordered" evidence="11">
    <location>
        <begin position="217"/>
        <end position="239"/>
    </location>
</feature>
<accession>A0A9W2YJV8</accession>
<evidence type="ECO:0000256" key="6">
    <source>
        <dbReference type="ARBA" id="ARBA00022846"/>
    </source>
</evidence>
<keyword evidence="12" id="KW-1185">Reference proteome</keyword>
<dbReference type="PANTHER" id="PTHR31598">
    <property type="entry name" value="IQ DOMAIN-CONTAINING PROTEIN D"/>
    <property type="match status" value="1"/>
</dbReference>
<dbReference type="RefSeq" id="XP_055863034.1">
    <property type="nucleotide sequence ID" value="XM_056007059.1"/>
</dbReference>
<evidence type="ECO:0000256" key="11">
    <source>
        <dbReference type="SAM" id="MobiDB-lite"/>
    </source>
</evidence>
<dbReference type="InterPro" id="IPR042815">
    <property type="entry name" value="DRC10"/>
</dbReference>
<keyword evidence="8" id="KW-0206">Cytoskeleton</keyword>
<gene>
    <name evidence="13" type="primary">LOC106073130</name>
</gene>
<evidence type="ECO:0000256" key="2">
    <source>
        <dbReference type="ARBA" id="ARBA00004611"/>
    </source>
</evidence>
<keyword evidence="5" id="KW-0963">Cytoplasm</keyword>
<evidence type="ECO:0000256" key="7">
    <source>
        <dbReference type="ARBA" id="ARBA00023069"/>
    </source>
</evidence>
<evidence type="ECO:0000256" key="1">
    <source>
        <dbReference type="ARBA" id="ARBA00003029"/>
    </source>
</evidence>
<keyword evidence="7" id="KW-0969">Cilium</keyword>
<evidence type="ECO:0000313" key="13">
    <source>
        <dbReference type="RefSeq" id="XP_055863034.1"/>
    </source>
</evidence>
<evidence type="ECO:0000313" key="12">
    <source>
        <dbReference type="Proteomes" id="UP001165740"/>
    </source>
</evidence>
<keyword evidence="10" id="KW-0175">Coiled coil</keyword>
<feature type="coiled-coil region" evidence="10">
    <location>
        <begin position="580"/>
        <end position="610"/>
    </location>
</feature>
<protein>
    <recommendedName>
        <fullName evidence="4">Dynein regulatory complex protein 10</fullName>
    </recommendedName>
</protein>
<dbReference type="AlphaFoldDB" id="A0A9W2YJV8"/>
<comment type="subcellular location">
    <subcellularLocation>
        <location evidence="2">Cytoplasm</location>
        <location evidence="2">Cytoskeleton</location>
        <location evidence="2">Flagellum axoneme</location>
    </subcellularLocation>
</comment>
<evidence type="ECO:0000256" key="5">
    <source>
        <dbReference type="ARBA" id="ARBA00022490"/>
    </source>
</evidence>
<reference evidence="13" key="1">
    <citation type="submission" date="2025-08" db="UniProtKB">
        <authorList>
            <consortium name="RefSeq"/>
        </authorList>
    </citation>
    <scope>IDENTIFICATION</scope>
</reference>